<evidence type="ECO:0000313" key="1">
    <source>
        <dbReference type="EMBL" id="SHH45924.1"/>
    </source>
</evidence>
<dbReference type="EMBL" id="FQXG01000003">
    <property type="protein sequence ID" value="SHH45924.1"/>
    <property type="molecule type" value="Genomic_DNA"/>
</dbReference>
<proteinExistence type="predicted"/>
<dbReference type="Proteomes" id="UP000184268">
    <property type="component" value="Unassembled WGS sequence"/>
</dbReference>
<gene>
    <name evidence="1" type="ORF">SAMN02745129_2007</name>
</gene>
<dbReference type="AlphaFoldDB" id="A0A1M5T5C3"/>
<evidence type="ECO:0000313" key="2">
    <source>
        <dbReference type="Proteomes" id="UP000184268"/>
    </source>
</evidence>
<accession>A0A1M5T5C3</accession>
<dbReference type="STRING" id="299255.SAMN02745129_2007"/>
<organism evidence="1 2">
    <name type="scientific">Ferrimonas marina</name>
    <dbReference type="NCBI Taxonomy" id="299255"/>
    <lineage>
        <taxon>Bacteria</taxon>
        <taxon>Pseudomonadati</taxon>
        <taxon>Pseudomonadota</taxon>
        <taxon>Gammaproteobacteria</taxon>
        <taxon>Alteromonadales</taxon>
        <taxon>Ferrimonadaceae</taxon>
        <taxon>Ferrimonas</taxon>
    </lineage>
</organism>
<name>A0A1M5T5C3_9GAMM</name>
<reference evidence="1 2" key="1">
    <citation type="submission" date="2016-11" db="EMBL/GenBank/DDBJ databases">
        <authorList>
            <person name="Jaros S."/>
            <person name="Januszkiewicz K."/>
            <person name="Wedrychowicz H."/>
        </authorList>
    </citation>
    <scope>NUCLEOTIDE SEQUENCE [LARGE SCALE GENOMIC DNA]</scope>
    <source>
        <strain evidence="1 2">DSM 16917</strain>
    </source>
</reference>
<protein>
    <submittedName>
        <fullName evidence="1">Uncharacterized protein</fullName>
    </submittedName>
</protein>
<dbReference type="RefSeq" id="WP_067663606.1">
    <property type="nucleotide sequence ID" value="NZ_FQXG01000003.1"/>
</dbReference>
<keyword evidence="2" id="KW-1185">Reference proteome</keyword>
<sequence length="87" mass="9651">MELLLDGSKITLFPFRHPKSNVILLAEAKAPFERMGYEGLSVKHFIDTLYCGGVVVQLGNNLYLDCEVAMQPSYELILTIPALSHVA</sequence>